<protein>
    <submittedName>
        <fullName evidence="2">Uncharacterized protein</fullName>
    </submittedName>
</protein>
<keyword evidence="1" id="KW-0812">Transmembrane</keyword>
<organism evidence="2 3">
    <name type="scientific">Brevundimonas nasdae</name>
    <dbReference type="NCBI Taxonomy" id="172043"/>
    <lineage>
        <taxon>Bacteria</taxon>
        <taxon>Pseudomonadati</taxon>
        <taxon>Pseudomonadota</taxon>
        <taxon>Alphaproteobacteria</taxon>
        <taxon>Caulobacterales</taxon>
        <taxon>Caulobacteraceae</taxon>
        <taxon>Brevundimonas</taxon>
    </lineage>
</organism>
<feature type="transmembrane region" description="Helical" evidence="1">
    <location>
        <begin position="9"/>
        <end position="26"/>
    </location>
</feature>
<accession>A0A0B4CN82</accession>
<sequence length="92" mass="9762">MKARVIHRIGGMVLAIGFSAACWAALWAWSPWILAVVLVGLITLGFVGWLLPGQGAGLVEPHHGIFLTVGAVVAIAVAMLWLFVARGHQPLI</sequence>
<dbReference type="Proteomes" id="UP000031166">
    <property type="component" value="Unassembled WGS sequence"/>
</dbReference>
<dbReference type="AlphaFoldDB" id="A0A0B4CN82"/>
<evidence type="ECO:0000313" key="2">
    <source>
        <dbReference type="EMBL" id="KIC55886.1"/>
    </source>
</evidence>
<name>A0A0B4CN82_9CAUL</name>
<dbReference type="EMBL" id="JWSY01000028">
    <property type="protein sequence ID" value="KIC55886.1"/>
    <property type="molecule type" value="Genomic_DNA"/>
</dbReference>
<reference evidence="2 3" key="1">
    <citation type="submission" date="2014-12" db="EMBL/GenBank/DDBJ databases">
        <title>Genome sequencing of Brevundimonas nasdae TPW30.</title>
        <authorList>
            <person name="Tan P.W."/>
            <person name="Chan K.-G."/>
        </authorList>
    </citation>
    <scope>NUCLEOTIDE SEQUENCE [LARGE SCALE GENOMIC DNA]</scope>
    <source>
        <strain evidence="2 3">TPW30</strain>
    </source>
</reference>
<comment type="caution">
    <text evidence="2">The sequence shown here is derived from an EMBL/GenBank/DDBJ whole genome shotgun (WGS) entry which is preliminary data.</text>
</comment>
<feature type="transmembrane region" description="Helical" evidence="1">
    <location>
        <begin position="32"/>
        <end position="52"/>
    </location>
</feature>
<dbReference type="RefSeq" id="WP_039247791.1">
    <property type="nucleotide sequence ID" value="NZ_JWSY01000028.1"/>
</dbReference>
<proteinExistence type="predicted"/>
<keyword evidence="1" id="KW-0472">Membrane</keyword>
<evidence type="ECO:0000256" key="1">
    <source>
        <dbReference type="SAM" id="Phobius"/>
    </source>
</evidence>
<dbReference type="PROSITE" id="PS51257">
    <property type="entry name" value="PROKAR_LIPOPROTEIN"/>
    <property type="match status" value="1"/>
</dbReference>
<feature type="transmembrane region" description="Helical" evidence="1">
    <location>
        <begin position="64"/>
        <end position="84"/>
    </location>
</feature>
<keyword evidence="1" id="KW-1133">Transmembrane helix</keyword>
<evidence type="ECO:0000313" key="3">
    <source>
        <dbReference type="Proteomes" id="UP000031166"/>
    </source>
</evidence>
<gene>
    <name evidence="2" type="ORF">RM53_14310</name>
</gene>